<dbReference type="AlphaFoldDB" id="A0A151MS98"/>
<protein>
    <submittedName>
        <fullName evidence="1">Uncharacterized protein</fullName>
    </submittedName>
</protein>
<proteinExistence type="predicted"/>
<sequence>MALSEESYQVLKIPVQLRTLERSHSESLPRPCEMLGGLEEMAALLEEVWALTPFASASTNCWLSCLRVRSLLWYFC</sequence>
<organism evidence="1 2">
    <name type="scientific">Alligator mississippiensis</name>
    <name type="common">American alligator</name>
    <dbReference type="NCBI Taxonomy" id="8496"/>
    <lineage>
        <taxon>Eukaryota</taxon>
        <taxon>Metazoa</taxon>
        <taxon>Chordata</taxon>
        <taxon>Craniata</taxon>
        <taxon>Vertebrata</taxon>
        <taxon>Euteleostomi</taxon>
        <taxon>Archelosauria</taxon>
        <taxon>Archosauria</taxon>
        <taxon>Crocodylia</taxon>
        <taxon>Alligatoridae</taxon>
        <taxon>Alligatorinae</taxon>
        <taxon>Alligator</taxon>
    </lineage>
</organism>
<keyword evidence="2" id="KW-1185">Reference proteome</keyword>
<gene>
    <name evidence="1" type="ORF">Y1Q_0021222</name>
</gene>
<evidence type="ECO:0000313" key="2">
    <source>
        <dbReference type="Proteomes" id="UP000050525"/>
    </source>
</evidence>
<reference evidence="1 2" key="1">
    <citation type="journal article" date="2012" name="Genome Biol.">
        <title>Sequencing three crocodilian genomes to illuminate the evolution of archosaurs and amniotes.</title>
        <authorList>
            <person name="St John J.A."/>
            <person name="Braun E.L."/>
            <person name="Isberg S.R."/>
            <person name="Miles L.G."/>
            <person name="Chong A.Y."/>
            <person name="Gongora J."/>
            <person name="Dalzell P."/>
            <person name="Moran C."/>
            <person name="Bed'hom B."/>
            <person name="Abzhanov A."/>
            <person name="Burgess S.C."/>
            <person name="Cooksey A.M."/>
            <person name="Castoe T.A."/>
            <person name="Crawford N.G."/>
            <person name="Densmore L.D."/>
            <person name="Drew J.C."/>
            <person name="Edwards S.V."/>
            <person name="Faircloth B.C."/>
            <person name="Fujita M.K."/>
            <person name="Greenwold M.J."/>
            <person name="Hoffmann F.G."/>
            <person name="Howard J.M."/>
            <person name="Iguchi T."/>
            <person name="Janes D.E."/>
            <person name="Khan S.Y."/>
            <person name="Kohno S."/>
            <person name="de Koning A.J."/>
            <person name="Lance S.L."/>
            <person name="McCarthy F.M."/>
            <person name="McCormack J.E."/>
            <person name="Merchant M.E."/>
            <person name="Peterson D.G."/>
            <person name="Pollock D.D."/>
            <person name="Pourmand N."/>
            <person name="Raney B.J."/>
            <person name="Roessler K.A."/>
            <person name="Sanford J.R."/>
            <person name="Sawyer R.H."/>
            <person name="Schmidt C.J."/>
            <person name="Triplett E.W."/>
            <person name="Tuberville T.D."/>
            <person name="Venegas-Anaya M."/>
            <person name="Howard J.T."/>
            <person name="Jarvis E.D."/>
            <person name="Guillette L.J.Jr."/>
            <person name="Glenn T.C."/>
            <person name="Green R.E."/>
            <person name="Ray D.A."/>
        </authorList>
    </citation>
    <scope>NUCLEOTIDE SEQUENCE [LARGE SCALE GENOMIC DNA]</scope>
    <source>
        <strain evidence="1">KSC_2009_1</strain>
    </source>
</reference>
<dbReference type="Proteomes" id="UP000050525">
    <property type="component" value="Unassembled WGS sequence"/>
</dbReference>
<comment type="caution">
    <text evidence="1">The sequence shown here is derived from an EMBL/GenBank/DDBJ whole genome shotgun (WGS) entry which is preliminary data.</text>
</comment>
<name>A0A151MS98_ALLMI</name>
<dbReference type="EMBL" id="AKHW03005226">
    <property type="protein sequence ID" value="KYO27289.1"/>
    <property type="molecule type" value="Genomic_DNA"/>
</dbReference>
<accession>A0A151MS98</accession>
<evidence type="ECO:0000313" key="1">
    <source>
        <dbReference type="EMBL" id="KYO27289.1"/>
    </source>
</evidence>